<dbReference type="Proteomes" id="UP000652761">
    <property type="component" value="Unassembled WGS sequence"/>
</dbReference>
<protein>
    <submittedName>
        <fullName evidence="1">Uncharacterized protein</fullName>
    </submittedName>
</protein>
<proteinExistence type="predicted"/>
<gene>
    <name evidence="1" type="ORF">Taro_024338</name>
</gene>
<name>A0A843V636_COLES</name>
<dbReference type="EMBL" id="NMUH01001373">
    <property type="protein sequence ID" value="MQL91721.1"/>
    <property type="molecule type" value="Genomic_DNA"/>
</dbReference>
<reference evidence="1" key="1">
    <citation type="submission" date="2017-07" db="EMBL/GenBank/DDBJ databases">
        <title>Taro Niue Genome Assembly and Annotation.</title>
        <authorList>
            <person name="Atibalentja N."/>
            <person name="Keating K."/>
            <person name="Fields C.J."/>
        </authorList>
    </citation>
    <scope>NUCLEOTIDE SEQUENCE</scope>
    <source>
        <strain evidence="1">Niue_2</strain>
        <tissue evidence="1">Leaf</tissue>
    </source>
</reference>
<comment type="caution">
    <text evidence="1">The sequence shown here is derived from an EMBL/GenBank/DDBJ whole genome shotgun (WGS) entry which is preliminary data.</text>
</comment>
<keyword evidence="2" id="KW-1185">Reference proteome</keyword>
<accession>A0A843V636</accession>
<feature type="non-terminal residue" evidence="1">
    <location>
        <position position="218"/>
    </location>
</feature>
<sequence length="218" mass="25069">MESRVTREHHNIDHILTICCDLTFGCRQAHDSCRQVLLKSGFQNHVVAGKLGLSTGDPWLSTGRLHLSIVLWCARSTLIEVEIVCCCTELAVRYYTRHVPKQGSKDQEKQENQVLVDSQKGPCRQLQTGQKAIPQDRTACRQHQCHLSIATDRKLSPELPVLCLSAPVDRSTQCCRQTKKTFRYGKFLSSRTWWFQLPRLSIYGHHYISYLLKVISYR</sequence>
<evidence type="ECO:0000313" key="2">
    <source>
        <dbReference type="Proteomes" id="UP000652761"/>
    </source>
</evidence>
<evidence type="ECO:0000313" key="1">
    <source>
        <dbReference type="EMBL" id="MQL91721.1"/>
    </source>
</evidence>
<dbReference type="AlphaFoldDB" id="A0A843V636"/>
<organism evidence="1 2">
    <name type="scientific">Colocasia esculenta</name>
    <name type="common">Wild taro</name>
    <name type="synonym">Arum esculentum</name>
    <dbReference type="NCBI Taxonomy" id="4460"/>
    <lineage>
        <taxon>Eukaryota</taxon>
        <taxon>Viridiplantae</taxon>
        <taxon>Streptophyta</taxon>
        <taxon>Embryophyta</taxon>
        <taxon>Tracheophyta</taxon>
        <taxon>Spermatophyta</taxon>
        <taxon>Magnoliopsida</taxon>
        <taxon>Liliopsida</taxon>
        <taxon>Araceae</taxon>
        <taxon>Aroideae</taxon>
        <taxon>Colocasieae</taxon>
        <taxon>Colocasia</taxon>
    </lineage>
</organism>